<comment type="caution">
    <text evidence="14">The sequence shown here is derived from an EMBL/GenBank/DDBJ whole genome shotgun (WGS) entry which is preliminary data.</text>
</comment>
<gene>
    <name evidence="14" type="ORF">WJX81_002130</name>
</gene>
<dbReference type="FunFam" id="3.50.50.60:FF:000074">
    <property type="entry name" value="Squalene monooxygenase 2"/>
    <property type="match status" value="1"/>
</dbReference>
<dbReference type="GO" id="GO:0016020">
    <property type="term" value="C:membrane"/>
    <property type="evidence" value="ECO:0007669"/>
    <property type="project" value="UniProtKB-SubCell"/>
</dbReference>
<dbReference type="GO" id="GO:0016126">
    <property type="term" value="P:sterol biosynthetic process"/>
    <property type="evidence" value="ECO:0007669"/>
    <property type="project" value="UniProtKB-UniRule"/>
</dbReference>
<dbReference type="GO" id="GO:0005783">
    <property type="term" value="C:endoplasmic reticulum"/>
    <property type="evidence" value="ECO:0007669"/>
    <property type="project" value="TreeGrafter"/>
</dbReference>
<comment type="subcellular location">
    <subcellularLocation>
        <location evidence="2 12">Membrane</location>
        <topology evidence="2 12">Multi-pass membrane protein</topology>
    </subcellularLocation>
</comment>
<dbReference type="InterPro" id="IPR036188">
    <property type="entry name" value="FAD/NAD-bd_sf"/>
</dbReference>
<dbReference type="SUPFAM" id="SSF51905">
    <property type="entry name" value="FAD/NAD(P)-binding domain"/>
    <property type="match status" value="1"/>
</dbReference>
<dbReference type="Pfam" id="PF08491">
    <property type="entry name" value="SE"/>
    <property type="match status" value="1"/>
</dbReference>
<evidence type="ECO:0000256" key="4">
    <source>
        <dbReference type="ARBA" id="ARBA00008802"/>
    </source>
</evidence>
<proteinExistence type="inferred from homology"/>
<keyword evidence="9 12" id="KW-1133">Transmembrane helix</keyword>
<dbReference type="GO" id="GO:0009725">
    <property type="term" value="P:response to hormone"/>
    <property type="evidence" value="ECO:0007669"/>
    <property type="project" value="UniProtKB-ARBA"/>
</dbReference>
<dbReference type="Proteomes" id="UP001445335">
    <property type="component" value="Unassembled WGS sequence"/>
</dbReference>
<evidence type="ECO:0000256" key="10">
    <source>
        <dbReference type="ARBA" id="ARBA00023002"/>
    </source>
</evidence>
<keyword evidence="7 12" id="KW-0812">Transmembrane</keyword>
<keyword evidence="10 12" id="KW-0560">Oxidoreductase</keyword>
<keyword evidence="15" id="KW-1185">Reference proteome</keyword>
<keyword evidence="8 12" id="KW-0274">FAD</keyword>
<comment type="function">
    <text evidence="12">Catalyzes the stereospecific oxidation of squalene to (S)-2,3-epoxysqualene, and is considered to be a rate-limiting enzyme in steroid biosynthesis.</text>
</comment>
<organism evidence="14 15">
    <name type="scientific">Elliptochloris bilobata</name>
    <dbReference type="NCBI Taxonomy" id="381761"/>
    <lineage>
        <taxon>Eukaryota</taxon>
        <taxon>Viridiplantae</taxon>
        <taxon>Chlorophyta</taxon>
        <taxon>core chlorophytes</taxon>
        <taxon>Trebouxiophyceae</taxon>
        <taxon>Trebouxiophyceae incertae sedis</taxon>
        <taxon>Elliptochloris clade</taxon>
        <taxon>Elliptochloris</taxon>
    </lineage>
</organism>
<dbReference type="GO" id="GO:0050660">
    <property type="term" value="F:flavin adenine dinucleotide binding"/>
    <property type="evidence" value="ECO:0007669"/>
    <property type="project" value="UniProtKB-UniRule"/>
</dbReference>
<evidence type="ECO:0000256" key="5">
    <source>
        <dbReference type="ARBA" id="ARBA00012312"/>
    </source>
</evidence>
<dbReference type="PANTHER" id="PTHR10835">
    <property type="entry name" value="SQUALENE MONOOXYGENASE"/>
    <property type="match status" value="1"/>
</dbReference>
<name>A0AAW1RQC8_9CHLO</name>
<reference evidence="14 15" key="1">
    <citation type="journal article" date="2024" name="Nat. Commun.">
        <title>Phylogenomics reveals the evolutionary origins of lichenization in chlorophyte algae.</title>
        <authorList>
            <person name="Puginier C."/>
            <person name="Libourel C."/>
            <person name="Otte J."/>
            <person name="Skaloud P."/>
            <person name="Haon M."/>
            <person name="Grisel S."/>
            <person name="Petersen M."/>
            <person name="Berrin J.G."/>
            <person name="Delaux P.M."/>
            <person name="Dal Grande F."/>
            <person name="Keller J."/>
        </authorList>
    </citation>
    <scope>NUCLEOTIDE SEQUENCE [LARGE SCALE GENOMIC DNA]</scope>
    <source>
        <strain evidence="14 15">SAG 245.80</strain>
    </source>
</reference>
<evidence type="ECO:0000256" key="1">
    <source>
        <dbReference type="ARBA" id="ARBA00001974"/>
    </source>
</evidence>
<evidence type="ECO:0000256" key="3">
    <source>
        <dbReference type="ARBA" id="ARBA00005018"/>
    </source>
</evidence>
<evidence type="ECO:0000256" key="7">
    <source>
        <dbReference type="ARBA" id="ARBA00022692"/>
    </source>
</evidence>
<evidence type="ECO:0000256" key="6">
    <source>
        <dbReference type="ARBA" id="ARBA00022630"/>
    </source>
</evidence>
<evidence type="ECO:0000313" key="14">
    <source>
        <dbReference type="EMBL" id="KAK9835966.1"/>
    </source>
</evidence>
<feature type="domain" description="Squalene epoxidase" evidence="13">
    <location>
        <begin position="196"/>
        <end position="464"/>
    </location>
</feature>
<evidence type="ECO:0000259" key="13">
    <source>
        <dbReference type="Pfam" id="PF08491"/>
    </source>
</evidence>
<feature type="transmembrane region" description="Helical" evidence="12">
    <location>
        <begin position="466"/>
        <end position="485"/>
    </location>
</feature>
<comment type="pathway">
    <text evidence="3">Terpene metabolism; lanosterol biosynthesis; lanosterol from farnesyl diphosphate: step 2/3.</text>
</comment>
<dbReference type="InterPro" id="IPR013698">
    <property type="entry name" value="Squalene_epoxidase"/>
</dbReference>
<comment type="similarity">
    <text evidence="4 12">Belongs to the squalene monooxygenase family.</text>
</comment>
<sequence length="542" mass="57689">MGMEGREGQNGYLPGASTSTFDVAAVPSDTSYDRDPEAWDLVVVGAGVAGCALAFSQGQAGRRVLLLERDLSQPDRIVGELLQPGGYLVLKRLGLAGAVLGIDAQKVYGYCMFKGGAEAKVGYPTEGFEGDVAGRSFHNGRFVQRLRQAAAGAPGITLRQGTVRRLLSGDSEWREGEVVTGVVYRTPDGVERRAAADLTVACDGMYSSLRAKLTVPQIAHPSFFVGLLLRGAALPYNNYGHVVLAQPSPILFYPISSTEVRCLVDVPGEKLPSAATGELAAYLRGTVAPQVPPQLRPAFLEAVEAGRMRAMQNKSMPAAPLHRAGALLLGDAFNMRHPLTGGGMTVALSDAALLADMLRPLPDLADPLATAAATAAFHTRRKPLSATINTLANALYHVFCAGPGAAHEAMRQACFDYLRLGGWYSAGPVSLLSGLNPRPSVLVMHFFAVAVFGVGRLLLPRPTLRGVWMGMLLLWCAGSIILPIIRAEGISPVFFPYLVRSPRARVSREAMKRVFPEQALMAAVGRSGAGMPASRLRRCCAK</sequence>
<keyword evidence="6 12" id="KW-0285">Flavoprotein</keyword>
<evidence type="ECO:0000256" key="2">
    <source>
        <dbReference type="ARBA" id="ARBA00004141"/>
    </source>
</evidence>
<dbReference type="AlphaFoldDB" id="A0AAW1RQC8"/>
<evidence type="ECO:0000256" key="9">
    <source>
        <dbReference type="ARBA" id="ARBA00022989"/>
    </source>
</evidence>
<keyword evidence="11 12" id="KW-0472">Membrane</keyword>
<evidence type="ECO:0000313" key="15">
    <source>
        <dbReference type="Proteomes" id="UP001445335"/>
    </source>
</evidence>
<dbReference type="PANTHER" id="PTHR10835:SF0">
    <property type="entry name" value="SQUALENE MONOOXYGENASE"/>
    <property type="match status" value="1"/>
</dbReference>
<dbReference type="Gene3D" id="3.50.50.60">
    <property type="entry name" value="FAD/NAD(P)-binding domain"/>
    <property type="match status" value="1"/>
</dbReference>
<evidence type="ECO:0000256" key="11">
    <source>
        <dbReference type="ARBA" id="ARBA00023136"/>
    </source>
</evidence>
<dbReference type="EC" id="1.14.14.17" evidence="5 12"/>
<accession>A0AAW1RQC8</accession>
<comment type="cofactor">
    <cofactor evidence="1 12">
        <name>FAD</name>
        <dbReference type="ChEBI" id="CHEBI:57692"/>
    </cofactor>
</comment>
<comment type="catalytic activity">
    <reaction evidence="12">
        <text>squalene + reduced [NADPH--hemoprotein reductase] + O2 = (S)-2,3-epoxysqualene + oxidized [NADPH--hemoprotein reductase] + H2O + H(+)</text>
        <dbReference type="Rhea" id="RHEA:25282"/>
        <dbReference type="Rhea" id="RHEA-COMP:11964"/>
        <dbReference type="Rhea" id="RHEA-COMP:11965"/>
        <dbReference type="ChEBI" id="CHEBI:15377"/>
        <dbReference type="ChEBI" id="CHEBI:15378"/>
        <dbReference type="ChEBI" id="CHEBI:15379"/>
        <dbReference type="ChEBI" id="CHEBI:15440"/>
        <dbReference type="ChEBI" id="CHEBI:15441"/>
        <dbReference type="ChEBI" id="CHEBI:57618"/>
        <dbReference type="ChEBI" id="CHEBI:58210"/>
        <dbReference type="EC" id="1.14.14.17"/>
    </reaction>
</comment>
<evidence type="ECO:0000256" key="8">
    <source>
        <dbReference type="ARBA" id="ARBA00022827"/>
    </source>
</evidence>
<dbReference type="EMBL" id="JALJOU010000027">
    <property type="protein sequence ID" value="KAK9835966.1"/>
    <property type="molecule type" value="Genomic_DNA"/>
</dbReference>
<dbReference type="GO" id="GO:0004506">
    <property type="term" value="F:squalene monooxygenase activity"/>
    <property type="evidence" value="ECO:0007669"/>
    <property type="project" value="UniProtKB-UniRule"/>
</dbReference>
<protein>
    <recommendedName>
        <fullName evidence="5 12">Squalene monooxygenase</fullName>
        <ecNumber evidence="5 12">1.14.14.17</ecNumber>
    </recommendedName>
</protein>
<feature type="transmembrane region" description="Helical" evidence="12">
    <location>
        <begin position="441"/>
        <end position="459"/>
    </location>
</feature>
<evidence type="ECO:0000256" key="12">
    <source>
        <dbReference type="RuleBase" id="RU367121"/>
    </source>
</evidence>
<dbReference type="InterPro" id="IPR040125">
    <property type="entry name" value="Squalene_monox"/>
</dbReference>
<dbReference type="PRINTS" id="PR00420">
    <property type="entry name" value="RNGMNOXGNASE"/>
</dbReference>